<name>A0ABV8SMY0_9GAMM</name>
<keyword evidence="3" id="KW-0804">Transcription</keyword>
<dbReference type="PRINTS" id="PR00035">
    <property type="entry name" value="HTHGNTR"/>
</dbReference>
<dbReference type="SMART" id="SM00345">
    <property type="entry name" value="HTH_GNTR"/>
    <property type="match status" value="1"/>
</dbReference>
<reference evidence="7" key="1">
    <citation type="journal article" date="2019" name="Int. J. Syst. Evol. Microbiol.">
        <title>The Global Catalogue of Microorganisms (GCM) 10K type strain sequencing project: providing services to taxonomists for standard genome sequencing and annotation.</title>
        <authorList>
            <consortium name="The Broad Institute Genomics Platform"/>
            <consortium name="The Broad Institute Genome Sequencing Center for Infectious Disease"/>
            <person name="Wu L."/>
            <person name="Ma J."/>
        </authorList>
    </citation>
    <scope>NUCLEOTIDE SEQUENCE [LARGE SCALE GENOMIC DNA]</scope>
    <source>
        <strain evidence="7">CGMCC 1.10759</strain>
    </source>
</reference>
<sequence length="273" mass="29719">MRKPSGQNLTYAIVEELGHAVVTQTYGDAVPFPIEAELCKQFGASRTVLREAVKMLTAKGLLSARPRQGTWVEPESNWNLLDPDVLRWLLERKFSLELLAEFTEIRYAIEPMAAALAARSATPEGIARIRRAVERMKVAAVGEDDPLESDIAFHVAVLHATGNRFYAQLEDVINAALRISIRLTNSVKGVPQADVGIHKKVLDAIEAGDASKARTTMEGIISEVLDLINTARRKNSKAAAVAAASQRPTSTRAAANGRNGSARRRTQRSPSNA</sequence>
<feature type="region of interest" description="Disordered" evidence="4">
    <location>
        <begin position="239"/>
        <end position="273"/>
    </location>
</feature>
<organism evidence="6 7">
    <name type="scientific">Steroidobacter flavus</name>
    <dbReference type="NCBI Taxonomy" id="1842136"/>
    <lineage>
        <taxon>Bacteria</taxon>
        <taxon>Pseudomonadati</taxon>
        <taxon>Pseudomonadota</taxon>
        <taxon>Gammaproteobacteria</taxon>
        <taxon>Steroidobacterales</taxon>
        <taxon>Steroidobacteraceae</taxon>
        <taxon>Steroidobacter</taxon>
    </lineage>
</organism>
<evidence type="ECO:0000259" key="5">
    <source>
        <dbReference type="PROSITE" id="PS50949"/>
    </source>
</evidence>
<dbReference type="InterPro" id="IPR036388">
    <property type="entry name" value="WH-like_DNA-bd_sf"/>
</dbReference>
<evidence type="ECO:0000313" key="6">
    <source>
        <dbReference type="EMBL" id="MFC4307754.1"/>
    </source>
</evidence>
<dbReference type="Pfam" id="PF07729">
    <property type="entry name" value="FCD"/>
    <property type="match status" value="1"/>
</dbReference>
<dbReference type="InterPro" id="IPR008920">
    <property type="entry name" value="TF_FadR/GntR_C"/>
</dbReference>
<protein>
    <submittedName>
        <fullName evidence="6">FadR/GntR family transcriptional regulator</fullName>
    </submittedName>
</protein>
<dbReference type="SUPFAM" id="SSF46785">
    <property type="entry name" value="Winged helix' DNA-binding domain"/>
    <property type="match status" value="1"/>
</dbReference>
<keyword evidence="1" id="KW-0805">Transcription regulation</keyword>
<keyword evidence="2" id="KW-0238">DNA-binding</keyword>
<keyword evidence="7" id="KW-1185">Reference proteome</keyword>
<accession>A0ABV8SMY0</accession>
<feature type="domain" description="HTH gntR-type" evidence="5">
    <location>
        <begin position="7"/>
        <end position="75"/>
    </location>
</feature>
<dbReference type="InterPro" id="IPR000524">
    <property type="entry name" value="Tscrpt_reg_HTH_GntR"/>
</dbReference>
<evidence type="ECO:0000256" key="1">
    <source>
        <dbReference type="ARBA" id="ARBA00023015"/>
    </source>
</evidence>
<dbReference type="Proteomes" id="UP001595904">
    <property type="component" value="Unassembled WGS sequence"/>
</dbReference>
<dbReference type="Gene3D" id="1.10.10.10">
    <property type="entry name" value="Winged helix-like DNA-binding domain superfamily/Winged helix DNA-binding domain"/>
    <property type="match status" value="1"/>
</dbReference>
<proteinExistence type="predicted"/>
<dbReference type="Gene3D" id="1.20.120.530">
    <property type="entry name" value="GntR ligand-binding domain-like"/>
    <property type="match status" value="1"/>
</dbReference>
<dbReference type="PANTHER" id="PTHR43537">
    <property type="entry name" value="TRANSCRIPTIONAL REGULATOR, GNTR FAMILY"/>
    <property type="match status" value="1"/>
</dbReference>
<dbReference type="Pfam" id="PF00392">
    <property type="entry name" value="GntR"/>
    <property type="match status" value="1"/>
</dbReference>
<dbReference type="SMART" id="SM00895">
    <property type="entry name" value="FCD"/>
    <property type="match status" value="1"/>
</dbReference>
<dbReference type="RefSeq" id="WP_380594283.1">
    <property type="nucleotide sequence ID" value="NZ_JBHSDU010000001.1"/>
</dbReference>
<dbReference type="SUPFAM" id="SSF48008">
    <property type="entry name" value="GntR ligand-binding domain-like"/>
    <property type="match status" value="1"/>
</dbReference>
<dbReference type="PROSITE" id="PS50949">
    <property type="entry name" value="HTH_GNTR"/>
    <property type="match status" value="1"/>
</dbReference>
<dbReference type="EMBL" id="JBHSDU010000001">
    <property type="protein sequence ID" value="MFC4307754.1"/>
    <property type="molecule type" value="Genomic_DNA"/>
</dbReference>
<dbReference type="CDD" id="cd07377">
    <property type="entry name" value="WHTH_GntR"/>
    <property type="match status" value="1"/>
</dbReference>
<evidence type="ECO:0000256" key="2">
    <source>
        <dbReference type="ARBA" id="ARBA00023125"/>
    </source>
</evidence>
<dbReference type="PANTHER" id="PTHR43537:SF44">
    <property type="entry name" value="GNTR FAMILY REGULATORY PROTEIN"/>
    <property type="match status" value="1"/>
</dbReference>
<dbReference type="InterPro" id="IPR011711">
    <property type="entry name" value="GntR_C"/>
</dbReference>
<comment type="caution">
    <text evidence="6">The sequence shown here is derived from an EMBL/GenBank/DDBJ whole genome shotgun (WGS) entry which is preliminary data.</text>
</comment>
<evidence type="ECO:0000256" key="4">
    <source>
        <dbReference type="SAM" id="MobiDB-lite"/>
    </source>
</evidence>
<dbReference type="InterPro" id="IPR036390">
    <property type="entry name" value="WH_DNA-bd_sf"/>
</dbReference>
<evidence type="ECO:0000256" key="3">
    <source>
        <dbReference type="ARBA" id="ARBA00023163"/>
    </source>
</evidence>
<gene>
    <name evidence="6" type="ORF">ACFPN2_01555</name>
</gene>
<evidence type="ECO:0000313" key="7">
    <source>
        <dbReference type="Proteomes" id="UP001595904"/>
    </source>
</evidence>